<organism evidence="2">
    <name type="scientific">Strongyloides stercoralis</name>
    <name type="common">Threadworm</name>
    <dbReference type="NCBI Taxonomy" id="6248"/>
    <lineage>
        <taxon>Eukaryota</taxon>
        <taxon>Metazoa</taxon>
        <taxon>Ecdysozoa</taxon>
        <taxon>Nematoda</taxon>
        <taxon>Chromadorea</taxon>
        <taxon>Rhabditida</taxon>
        <taxon>Tylenchina</taxon>
        <taxon>Panagrolaimomorpha</taxon>
        <taxon>Strongyloidoidea</taxon>
        <taxon>Strongyloididae</taxon>
        <taxon>Strongyloides</taxon>
    </lineage>
</organism>
<dbReference type="WBParaSite" id="TCONS_00017188.p1">
    <property type="protein sequence ID" value="TCONS_00017188.p1"/>
    <property type="gene ID" value="XLOC_011379"/>
</dbReference>
<reference evidence="2" key="1">
    <citation type="submission" date="2015-08" db="UniProtKB">
        <authorList>
            <consortium name="WormBaseParasite"/>
        </authorList>
    </citation>
    <scope>IDENTIFICATION</scope>
</reference>
<protein>
    <submittedName>
        <fullName evidence="2">Transposase</fullName>
    </submittedName>
</protein>
<dbReference type="WBParaSite" id="SSTP_0000034850.1">
    <property type="protein sequence ID" value="SSTP_0000034850.1"/>
    <property type="gene ID" value="SSTP_0000034850"/>
</dbReference>
<dbReference type="Proteomes" id="UP000035681">
    <property type="component" value="Unplaced"/>
</dbReference>
<keyword evidence="1" id="KW-1185">Reference proteome</keyword>
<evidence type="ECO:0000313" key="1">
    <source>
        <dbReference type="Proteomes" id="UP000035681"/>
    </source>
</evidence>
<accession>A0A0K0DSY6</accession>
<dbReference type="AlphaFoldDB" id="A0A0K0DSY6"/>
<name>A0A0K0DSY6_STRER</name>
<proteinExistence type="predicted"/>
<evidence type="ECO:0000313" key="2">
    <source>
        <dbReference type="WBParaSite" id="SSTP_0000034850.1"/>
    </source>
</evidence>
<sequence length="146" mass="16748">MEISEKESVNQDSFPAIISDKKNSCEDIFMKSGESSLVEMKVKDDRKFLISLKLRNKELTIDGKEKKQLIKGLKELMKGTNKNGKKINGSVVVYLLGITYITLKLPYSKARSLIERLKRVTRCSAENRIIVDEIRKQESILLNPMR</sequence>